<accession>A0A8H8REK2</accession>
<evidence type="ECO:0000256" key="8">
    <source>
        <dbReference type="ARBA" id="ARBA00023242"/>
    </source>
</evidence>
<reference evidence="13 14" key="1">
    <citation type="submission" date="2018-05" db="EMBL/GenBank/DDBJ databases">
        <title>Genome sequencing and assembly of the regulated plant pathogen Lachnellula willkommii and related sister species for the development of diagnostic species identification markers.</title>
        <authorList>
            <person name="Giroux E."/>
            <person name="Bilodeau G."/>
        </authorList>
    </citation>
    <scope>NUCLEOTIDE SEQUENCE [LARGE SCALE GENOMIC DNA]</scope>
    <source>
        <strain evidence="13 14">CBS 197.66</strain>
    </source>
</reference>
<evidence type="ECO:0000256" key="10">
    <source>
        <dbReference type="PROSITE-ProRule" id="PRU00042"/>
    </source>
</evidence>
<keyword evidence="14" id="KW-1185">Reference proteome</keyword>
<feature type="region of interest" description="Disordered" evidence="11">
    <location>
        <begin position="80"/>
        <end position="146"/>
    </location>
</feature>
<dbReference type="InterPro" id="IPR036236">
    <property type="entry name" value="Znf_C2H2_sf"/>
</dbReference>
<gene>
    <name evidence="13" type="primary">bud20</name>
    <name evidence="13" type="ORF">LSUB1_G004719</name>
</gene>
<sequence length="146" mass="16488">ASFAAEHCKSTPVAMGIPQKTTRTKTRRRLRDLDQIAEDLKSPKHLQEHKGMKAAEDLPGLGQFYCIECAKWFESEHSMVTHRKGSTHKRRVKALKEEPYTQREAEAAIGQRSPDNGPRLAAKENTRDMEVEMENSGLLEEDALAT</sequence>
<dbReference type="OrthoDB" id="24683at2759"/>
<dbReference type="SUPFAM" id="SSF57667">
    <property type="entry name" value="beta-beta-alpha zinc fingers"/>
    <property type="match status" value="1"/>
</dbReference>
<dbReference type="EMBL" id="QGMJ01000802">
    <property type="protein sequence ID" value="TVY33439.1"/>
    <property type="molecule type" value="Genomic_DNA"/>
</dbReference>
<name>A0A8H8REK2_9HELO</name>
<feature type="compositionally biased region" description="Basic and acidic residues" evidence="11">
    <location>
        <begin position="94"/>
        <end position="106"/>
    </location>
</feature>
<evidence type="ECO:0000256" key="4">
    <source>
        <dbReference type="ARBA" id="ARBA00022517"/>
    </source>
</evidence>
<feature type="compositionally biased region" description="Basic and acidic residues" evidence="11">
    <location>
        <begin position="121"/>
        <end position="130"/>
    </location>
</feature>
<dbReference type="GO" id="GO:0008270">
    <property type="term" value="F:zinc ion binding"/>
    <property type="evidence" value="ECO:0007669"/>
    <property type="project" value="UniProtKB-KW"/>
</dbReference>
<protein>
    <submittedName>
        <fullName evidence="13">Zinc finger protein</fullName>
    </submittedName>
</protein>
<evidence type="ECO:0000256" key="11">
    <source>
        <dbReference type="SAM" id="MobiDB-lite"/>
    </source>
</evidence>
<dbReference type="InterPro" id="IPR013087">
    <property type="entry name" value="Znf_C2H2_type"/>
</dbReference>
<feature type="compositionally biased region" description="Basic residues" evidence="11">
    <location>
        <begin position="80"/>
        <end position="93"/>
    </location>
</feature>
<dbReference type="Pfam" id="PF12171">
    <property type="entry name" value="zf-C2H2_jaz"/>
    <property type="match status" value="1"/>
</dbReference>
<keyword evidence="3" id="KW-0963">Cytoplasm</keyword>
<dbReference type="Proteomes" id="UP000462212">
    <property type="component" value="Unassembled WGS sequence"/>
</dbReference>
<keyword evidence="8" id="KW-0539">Nucleus</keyword>
<dbReference type="Gene3D" id="3.30.160.60">
    <property type="entry name" value="Classic Zinc Finger"/>
    <property type="match status" value="1"/>
</dbReference>
<dbReference type="GO" id="GO:0005737">
    <property type="term" value="C:cytoplasm"/>
    <property type="evidence" value="ECO:0007669"/>
    <property type="project" value="UniProtKB-SubCell"/>
</dbReference>
<feature type="domain" description="C2H2-type" evidence="12">
    <location>
        <begin position="64"/>
        <end position="93"/>
    </location>
</feature>
<dbReference type="PROSITE" id="PS00028">
    <property type="entry name" value="ZINC_FINGER_C2H2_1"/>
    <property type="match status" value="1"/>
</dbReference>
<keyword evidence="4" id="KW-0690">Ribosome biogenesis</keyword>
<dbReference type="GO" id="GO:0003676">
    <property type="term" value="F:nucleic acid binding"/>
    <property type="evidence" value="ECO:0007669"/>
    <property type="project" value="InterPro"/>
</dbReference>
<dbReference type="GO" id="GO:0005634">
    <property type="term" value="C:nucleus"/>
    <property type="evidence" value="ECO:0007669"/>
    <property type="project" value="UniProtKB-SubCell"/>
</dbReference>
<comment type="similarity">
    <text evidence="9">Belongs to the ZNF593/BUD20 C2H2-type zinc-finger protein family.</text>
</comment>
<evidence type="ECO:0000256" key="1">
    <source>
        <dbReference type="ARBA" id="ARBA00004123"/>
    </source>
</evidence>
<dbReference type="SMART" id="SM00451">
    <property type="entry name" value="ZnF_U1"/>
    <property type="match status" value="1"/>
</dbReference>
<dbReference type="FunFam" id="3.30.160.60:FF:000299">
    <property type="entry name" value="Zinc finger protein 593"/>
    <property type="match status" value="1"/>
</dbReference>
<organism evidence="13 14">
    <name type="scientific">Lachnellula subtilissima</name>
    <dbReference type="NCBI Taxonomy" id="602034"/>
    <lineage>
        <taxon>Eukaryota</taxon>
        <taxon>Fungi</taxon>
        <taxon>Dikarya</taxon>
        <taxon>Ascomycota</taxon>
        <taxon>Pezizomycotina</taxon>
        <taxon>Leotiomycetes</taxon>
        <taxon>Helotiales</taxon>
        <taxon>Lachnaceae</taxon>
        <taxon>Lachnellula</taxon>
    </lineage>
</organism>
<dbReference type="InterPro" id="IPR003604">
    <property type="entry name" value="Matrin/U1-like-C_Znf_C2H2"/>
</dbReference>
<evidence type="ECO:0000259" key="12">
    <source>
        <dbReference type="PROSITE" id="PS50157"/>
    </source>
</evidence>
<feature type="non-terminal residue" evidence="13">
    <location>
        <position position="1"/>
    </location>
</feature>
<evidence type="ECO:0000256" key="2">
    <source>
        <dbReference type="ARBA" id="ARBA00004496"/>
    </source>
</evidence>
<dbReference type="GO" id="GO:0043021">
    <property type="term" value="F:ribonucleoprotein complex binding"/>
    <property type="evidence" value="ECO:0007669"/>
    <property type="project" value="UniProtKB-ARBA"/>
</dbReference>
<keyword evidence="7" id="KW-0862">Zinc</keyword>
<evidence type="ECO:0000256" key="3">
    <source>
        <dbReference type="ARBA" id="ARBA00022490"/>
    </source>
</evidence>
<dbReference type="PANTHER" id="PTHR46095">
    <property type="entry name" value="ZINC FINGER PROTEIN 593"/>
    <property type="match status" value="1"/>
</dbReference>
<evidence type="ECO:0000256" key="6">
    <source>
        <dbReference type="ARBA" id="ARBA00022771"/>
    </source>
</evidence>
<comment type="subcellular location">
    <subcellularLocation>
        <location evidence="2">Cytoplasm</location>
    </subcellularLocation>
    <subcellularLocation>
        <location evidence="1">Nucleus</location>
    </subcellularLocation>
</comment>
<keyword evidence="6 10" id="KW-0863">Zinc-finger</keyword>
<dbReference type="PANTHER" id="PTHR46095:SF1">
    <property type="entry name" value="ZINC FINGER PROTEIN 593"/>
    <property type="match status" value="1"/>
</dbReference>
<dbReference type="GO" id="GO:0042254">
    <property type="term" value="P:ribosome biogenesis"/>
    <property type="evidence" value="ECO:0007669"/>
    <property type="project" value="UniProtKB-KW"/>
</dbReference>
<evidence type="ECO:0000256" key="7">
    <source>
        <dbReference type="ARBA" id="ARBA00022833"/>
    </source>
</evidence>
<evidence type="ECO:0000256" key="5">
    <source>
        <dbReference type="ARBA" id="ARBA00022723"/>
    </source>
</evidence>
<dbReference type="AlphaFoldDB" id="A0A8H8REK2"/>
<evidence type="ECO:0000313" key="14">
    <source>
        <dbReference type="Proteomes" id="UP000462212"/>
    </source>
</evidence>
<dbReference type="InterPro" id="IPR022755">
    <property type="entry name" value="Znf_C2H2_jaz"/>
</dbReference>
<evidence type="ECO:0000313" key="13">
    <source>
        <dbReference type="EMBL" id="TVY33439.1"/>
    </source>
</evidence>
<dbReference type="PROSITE" id="PS50157">
    <property type="entry name" value="ZINC_FINGER_C2H2_2"/>
    <property type="match status" value="1"/>
</dbReference>
<comment type="caution">
    <text evidence="13">The sequence shown here is derived from an EMBL/GenBank/DDBJ whole genome shotgun (WGS) entry which is preliminary data.</text>
</comment>
<keyword evidence="5" id="KW-0479">Metal-binding</keyword>
<evidence type="ECO:0000256" key="9">
    <source>
        <dbReference type="ARBA" id="ARBA00038064"/>
    </source>
</evidence>
<dbReference type="InterPro" id="IPR051879">
    <property type="entry name" value="C2H2-ZF_Maturation_Protein"/>
</dbReference>
<proteinExistence type="inferred from homology"/>